<dbReference type="InterPro" id="IPR021109">
    <property type="entry name" value="Peptidase_aspartic_dom_sf"/>
</dbReference>
<evidence type="ECO:0000256" key="1">
    <source>
        <dbReference type="ARBA" id="ARBA00007447"/>
    </source>
</evidence>
<dbReference type="InterPro" id="IPR001461">
    <property type="entry name" value="Aspartic_peptidase_A1"/>
</dbReference>
<keyword evidence="2 3" id="KW-0064">Aspartyl protease</keyword>
<reference evidence="6" key="1">
    <citation type="submission" date="2020-09" db="EMBL/GenBank/DDBJ databases">
        <title>Comparative genome analyses of four rice-infecting Rhizoctonia solani isolates reveal extensive enrichment of homogalacturonan modification genes.</title>
        <authorList>
            <person name="Lee D.-Y."/>
            <person name="Jeon J."/>
            <person name="Kim K.-T."/>
            <person name="Cheong K."/>
            <person name="Song H."/>
            <person name="Choi G."/>
            <person name="Ko J."/>
            <person name="Opiyo S.O."/>
            <person name="Zuo S."/>
            <person name="Madhav S."/>
            <person name="Lee Y.-H."/>
            <person name="Wang G.-L."/>
        </authorList>
    </citation>
    <scope>NUCLEOTIDE SEQUENCE</scope>
    <source>
        <strain evidence="6">AG1-IA YN-7</strain>
    </source>
</reference>
<dbReference type="PANTHER" id="PTHR47966:SF51">
    <property type="entry name" value="BETA-SITE APP-CLEAVING ENZYME, ISOFORM A-RELATED"/>
    <property type="match status" value="1"/>
</dbReference>
<comment type="similarity">
    <text evidence="1 3">Belongs to the peptidase A1 family.</text>
</comment>
<accession>A0A8H7HFE5</accession>
<dbReference type="Proteomes" id="UP000650582">
    <property type="component" value="Unassembled WGS sequence"/>
</dbReference>
<gene>
    <name evidence="6" type="ORF">RHS04_01542</name>
</gene>
<keyword evidence="3 6" id="KW-0645">Protease</keyword>
<dbReference type="InterPro" id="IPR034164">
    <property type="entry name" value="Pepsin-like_dom"/>
</dbReference>
<dbReference type="CDD" id="cd05471">
    <property type="entry name" value="pepsin_like"/>
    <property type="match status" value="1"/>
</dbReference>
<proteinExistence type="inferred from homology"/>
<dbReference type="SUPFAM" id="SSF50630">
    <property type="entry name" value="Acid proteases"/>
    <property type="match status" value="1"/>
</dbReference>
<dbReference type="GO" id="GO:0006508">
    <property type="term" value="P:proteolysis"/>
    <property type="evidence" value="ECO:0007669"/>
    <property type="project" value="UniProtKB-KW"/>
</dbReference>
<evidence type="ECO:0000259" key="5">
    <source>
        <dbReference type="PROSITE" id="PS51767"/>
    </source>
</evidence>
<sequence>MSVLPYSYSFRTPRSAMYFIILFATVVQVLAHDAPVQIDSLPISANFKPLKGGSTLVDRDRARFWSLFTRHEKRAQSVGLKNTAVSQLALSIECDVKELAPGALHVERCMWQIFIDSWVIDELLIDTGSAYTWIGAAKKYVETKTSIRQTNQSFYAAYGSGSAVGAHYKDQVTLSPSLVISNKSFGVASSTDGVDGSFDGILGLGPTGLGKNVVTPNNGKPVPTIMDALLAQKKIEHNMFGISFTPTKSRGTIDGELTFGGYNAQKLTGKLNWYGNQTLQSSSTGVVDTGTTLIYITPKAFKVYSESLPGSKIDQSTKLLEIPKDSVGKMKSLFFVINGIPYEFTPNAQLWPRTLNTALGGKADAYYSVISPLSDFEADTGSSFINGYAFLERFYSAYDASKSMIGFATTSSTTAEIN</sequence>
<dbReference type="PROSITE" id="PS51767">
    <property type="entry name" value="PEPTIDASE_A1"/>
    <property type="match status" value="1"/>
</dbReference>
<dbReference type="Gene3D" id="2.40.70.10">
    <property type="entry name" value="Acid Proteases"/>
    <property type="match status" value="2"/>
</dbReference>
<organism evidence="6 7">
    <name type="scientific">Rhizoctonia solani</name>
    <dbReference type="NCBI Taxonomy" id="456999"/>
    <lineage>
        <taxon>Eukaryota</taxon>
        <taxon>Fungi</taxon>
        <taxon>Dikarya</taxon>
        <taxon>Basidiomycota</taxon>
        <taxon>Agaricomycotina</taxon>
        <taxon>Agaricomycetes</taxon>
        <taxon>Cantharellales</taxon>
        <taxon>Ceratobasidiaceae</taxon>
        <taxon>Rhizoctonia</taxon>
    </lineage>
</organism>
<evidence type="ECO:0000256" key="4">
    <source>
        <dbReference type="SAM" id="SignalP"/>
    </source>
</evidence>
<dbReference type="EMBL" id="JACYCC010000033">
    <property type="protein sequence ID" value="KAF8684235.1"/>
    <property type="molecule type" value="Genomic_DNA"/>
</dbReference>
<dbReference type="GO" id="GO:0004190">
    <property type="term" value="F:aspartic-type endopeptidase activity"/>
    <property type="evidence" value="ECO:0007669"/>
    <property type="project" value="UniProtKB-KW"/>
</dbReference>
<keyword evidence="3" id="KW-0378">Hydrolase</keyword>
<dbReference type="Pfam" id="PF00026">
    <property type="entry name" value="Asp"/>
    <property type="match status" value="1"/>
</dbReference>
<dbReference type="AlphaFoldDB" id="A0A8H7HFE5"/>
<protein>
    <submittedName>
        <fullName evidence="6">Eukaryotic aspartyl protease</fullName>
    </submittedName>
</protein>
<name>A0A8H7HFE5_9AGAM</name>
<dbReference type="PRINTS" id="PR00792">
    <property type="entry name" value="PEPSIN"/>
</dbReference>
<dbReference type="InterPro" id="IPR033121">
    <property type="entry name" value="PEPTIDASE_A1"/>
</dbReference>
<feature type="domain" description="Peptidase A1" evidence="5">
    <location>
        <begin position="109"/>
        <end position="408"/>
    </location>
</feature>
<evidence type="ECO:0000313" key="7">
    <source>
        <dbReference type="Proteomes" id="UP000650582"/>
    </source>
</evidence>
<evidence type="ECO:0000256" key="2">
    <source>
        <dbReference type="ARBA" id="ARBA00022750"/>
    </source>
</evidence>
<comment type="caution">
    <text evidence="6">The sequence shown here is derived from an EMBL/GenBank/DDBJ whole genome shotgun (WGS) entry which is preliminary data.</text>
</comment>
<dbReference type="InterPro" id="IPR001969">
    <property type="entry name" value="Aspartic_peptidase_AS"/>
</dbReference>
<feature type="signal peptide" evidence="4">
    <location>
        <begin position="1"/>
        <end position="31"/>
    </location>
</feature>
<dbReference type="PROSITE" id="PS00141">
    <property type="entry name" value="ASP_PROTEASE"/>
    <property type="match status" value="1"/>
</dbReference>
<feature type="chain" id="PRO_5034121751" evidence="4">
    <location>
        <begin position="32"/>
        <end position="418"/>
    </location>
</feature>
<keyword evidence="4" id="KW-0732">Signal</keyword>
<evidence type="ECO:0000313" key="6">
    <source>
        <dbReference type="EMBL" id="KAF8684235.1"/>
    </source>
</evidence>
<dbReference type="PANTHER" id="PTHR47966">
    <property type="entry name" value="BETA-SITE APP-CLEAVING ENZYME, ISOFORM A-RELATED"/>
    <property type="match status" value="1"/>
</dbReference>
<evidence type="ECO:0000256" key="3">
    <source>
        <dbReference type="RuleBase" id="RU000454"/>
    </source>
</evidence>